<reference evidence="1 2" key="1">
    <citation type="journal article" date="2016" name="Nat. Commun.">
        <title>Extremotolerant tardigrade genome and improved radiotolerance of human cultured cells by tardigrade-unique protein.</title>
        <authorList>
            <person name="Hashimoto T."/>
            <person name="Horikawa D.D."/>
            <person name="Saito Y."/>
            <person name="Kuwahara H."/>
            <person name="Kozuka-Hata H."/>
            <person name="Shin-I T."/>
            <person name="Minakuchi Y."/>
            <person name="Ohishi K."/>
            <person name="Motoyama A."/>
            <person name="Aizu T."/>
            <person name="Enomoto A."/>
            <person name="Kondo K."/>
            <person name="Tanaka S."/>
            <person name="Hara Y."/>
            <person name="Koshikawa S."/>
            <person name="Sagara H."/>
            <person name="Miura T."/>
            <person name="Yokobori S."/>
            <person name="Miyagawa K."/>
            <person name="Suzuki Y."/>
            <person name="Kubo T."/>
            <person name="Oyama M."/>
            <person name="Kohara Y."/>
            <person name="Fujiyama A."/>
            <person name="Arakawa K."/>
            <person name="Katayama T."/>
            <person name="Toyoda A."/>
            <person name="Kunieda T."/>
        </authorList>
    </citation>
    <scope>NUCLEOTIDE SEQUENCE [LARGE SCALE GENOMIC DNA]</scope>
    <source>
        <strain evidence="1 2">YOKOZUNA-1</strain>
    </source>
</reference>
<dbReference type="AlphaFoldDB" id="A0A1D1UZH1"/>
<sequence>MAIKATTQYGVQAMSQPIKIQTLILADFICCVLPALSSIVRGPELFVDKVRSKVACNMTAETIFPYATPIIIKGRKKTPMHLERTKADVDPVGQARVQHVERTRHQIARRYLSDKEGFK</sequence>
<name>A0A1D1UZH1_RAMVA</name>
<dbReference type="Proteomes" id="UP000186922">
    <property type="component" value="Unassembled WGS sequence"/>
</dbReference>
<comment type="caution">
    <text evidence="1">The sequence shown here is derived from an EMBL/GenBank/DDBJ whole genome shotgun (WGS) entry which is preliminary data.</text>
</comment>
<evidence type="ECO:0000313" key="1">
    <source>
        <dbReference type="EMBL" id="GAU95014.1"/>
    </source>
</evidence>
<dbReference type="EMBL" id="BDGG01000003">
    <property type="protein sequence ID" value="GAU95014.1"/>
    <property type="molecule type" value="Genomic_DNA"/>
</dbReference>
<organism evidence="1 2">
    <name type="scientific">Ramazzottius varieornatus</name>
    <name type="common">Water bear</name>
    <name type="synonym">Tardigrade</name>
    <dbReference type="NCBI Taxonomy" id="947166"/>
    <lineage>
        <taxon>Eukaryota</taxon>
        <taxon>Metazoa</taxon>
        <taxon>Ecdysozoa</taxon>
        <taxon>Tardigrada</taxon>
        <taxon>Eutardigrada</taxon>
        <taxon>Parachela</taxon>
        <taxon>Hypsibioidea</taxon>
        <taxon>Ramazzottiidae</taxon>
        <taxon>Ramazzottius</taxon>
    </lineage>
</organism>
<keyword evidence="2" id="KW-1185">Reference proteome</keyword>
<proteinExistence type="predicted"/>
<protein>
    <submittedName>
        <fullName evidence="1">Uncharacterized protein</fullName>
    </submittedName>
</protein>
<evidence type="ECO:0000313" key="2">
    <source>
        <dbReference type="Proteomes" id="UP000186922"/>
    </source>
</evidence>
<gene>
    <name evidence="1" type="primary">RvY_06703-1</name>
    <name evidence="1" type="synonym">RvY_06703.1</name>
    <name evidence="1" type="ORF">RvY_06703</name>
</gene>
<accession>A0A1D1UZH1</accession>